<reference evidence="2" key="1">
    <citation type="submission" date="2013-08" db="EMBL/GenBank/DDBJ databases">
        <authorList>
            <person name="Mendez C."/>
            <person name="Richter M."/>
            <person name="Ferrer M."/>
            <person name="Sanchez J."/>
        </authorList>
    </citation>
    <scope>NUCLEOTIDE SEQUENCE</scope>
</reference>
<dbReference type="InterPro" id="IPR027417">
    <property type="entry name" value="P-loop_NTPase"/>
</dbReference>
<proteinExistence type="predicted"/>
<feature type="domain" description="KaiC" evidence="1">
    <location>
        <begin position="5"/>
        <end position="171"/>
    </location>
</feature>
<dbReference type="EMBL" id="AUZY01000735">
    <property type="protein sequence ID" value="EQD77554.1"/>
    <property type="molecule type" value="Genomic_DNA"/>
</dbReference>
<dbReference type="PROSITE" id="PS51146">
    <property type="entry name" value="KAIC"/>
    <property type="match status" value="1"/>
</dbReference>
<gene>
    <name evidence="2" type="ORF">B1B_01001</name>
</gene>
<dbReference type="SUPFAM" id="SSF52540">
    <property type="entry name" value="P-loop containing nucleoside triphosphate hydrolases"/>
    <property type="match status" value="1"/>
</dbReference>
<dbReference type="AlphaFoldDB" id="T1D804"/>
<protein>
    <recommendedName>
        <fullName evidence="1">KaiC domain-containing protein</fullName>
    </recommendedName>
</protein>
<accession>T1D804</accession>
<dbReference type="InterPro" id="IPR010624">
    <property type="entry name" value="KaiC_dom"/>
</dbReference>
<dbReference type="InterPro" id="IPR051347">
    <property type="entry name" value="Circadian_clock_KaiC-rel"/>
</dbReference>
<sequence>MTEGERISTGVAGLDLLLGGGLFPGRPYLLTGPNGSGRTLLSLQFLLEGIRRGEPVLLVAVDEPPHEILENVRSLGWDLSKIHTMDATPGQLAYRRLGDLQEIKSLHDVRAMQDLGENLRRPNQATDEISMQSIYLKLRRQMDVLPARRVVLDSLTSIRHFALRASPDKQA</sequence>
<dbReference type="InterPro" id="IPR014774">
    <property type="entry name" value="KaiC-like_dom"/>
</dbReference>
<organism evidence="2">
    <name type="scientific">mine drainage metagenome</name>
    <dbReference type="NCBI Taxonomy" id="410659"/>
    <lineage>
        <taxon>unclassified sequences</taxon>
        <taxon>metagenomes</taxon>
        <taxon>ecological metagenomes</taxon>
    </lineage>
</organism>
<name>T1D804_9ZZZZ</name>
<reference evidence="2" key="2">
    <citation type="journal article" date="2014" name="ISME J.">
        <title>Microbial stratification in low pH oxic and suboxic macroscopic growths along an acid mine drainage.</title>
        <authorList>
            <person name="Mendez-Garcia C."/>
            <person name="Mesa V."/>
            <person name="Sprenger R.R."/>
            <person name="Richter M."/>
            <person name="Diez M.S."/>
            <person name="Solano J."/>
            <person name="Bargiela R."/>
            <person name="Golyshina O.V."/>
            <person name="Manteca A."/>
            <person name="Ramos J.L."/>
            <person name="Gallego J.R."/>
            <person name="Llorente I."/>
            <person name="Martins Dos Santos V.A."/>
            <person name="Jensen O.N."/>
            <person name="Pelaez A.I."/>
            <person name="Sanchez J."/>
            <person name="Ferrer M."/>
        </authorList>
    </citation>
    <scope>NUCLEOTIDE SEQUENCE</scope>
</reference>
<evidence type="ECO:0000259" key="1">
    <source>
        <dbReference type="PROSITE" id="PS51146"/>
    </source>
</evidence>
<dbReference type="GO" id="GO:0005524">
    <property type="term" value="F:ATP binding"/>
    <property type="evidence" value="ECO:0007669"/>
    <property type="project" value="InterPro"/>
</dbReference>
<dbReference type="PANTHER" id="PTHR42926:SF1">
    <property type="entry name" value="CIRCADIAN CLOCK OSCILLATOR PROTEIN KAIC 1"/>
    <property type="match status" value="1"/>
</dbReference>
<evidence type="ECO:0000313" key="2">
    <source>
        <dbReference type="EMBL" id="EQD77554.1"/>
    </source>
</evidence>
<feature type="non-terminal residue" evidence="2">
    <location>
        <position position="171"/>
    </location>
</feature>
<dbReference type="Pfam" id="PF06745">
    <property type="entry name" value="ATPase"/>
    <property type="match status" value="1"/>
</dbReference>
<dbReference type="PANTHER" id="PTHR42926">
    <property type="match status" value="1"/>
</dbReference>
<comment type="caution">
    <text evidence="2">The sequence shown here is derived from an EMBL/GenBank/DDBJ whole genome shotgun (WGS) entry which is preliminary data.</text>
</comment>
<dbReference type="Gene3D" id="3.40.50.300">
    <property type="entry name" value="P-loop containing nucleotide triphosphate hydrolases"/>
    <property type="match status" value="1"/>
</dbReference>